<protein>
    <submittedName>
        <fullName evidence="6">FAD-dependent oxidoreductase</fullName>
    </submittedName>
</protein>
<keyword evidence="7" id="KW-1185">Reference proteome</keyword>
<evidence type="ECO:0000256" key="4">
    <source>
        <dbReference type="SAM" id="MobiDB-lite"/>
    </source>
</evidence>
<evidence type="ECO:0000313" key="7">
    <source>
        <dbReference type="Proteomes" id="UP001243009"/>
    </source>
</evidence>
<dbReference type="Gene3D" id="3.50.50.60">
    <property type="entry name" value="FAD/NAD(P)-binding domain"/>
    <property type="match status" value="1"/>
</dbReference>
<organism evidence="6 7">
    <name type="scientific">Paracraurococcus lichenis</name>
    <dbReference type="NCBI Taxonomy" id="3064888"/>
    <lineage>
        <taxon>Bacteria</taxon>
        <taxon>Pseudomonadati</taxon>
        <taxon>Pseudomonadota</taxon>
        <taxon>Alphaproteobacteria</taxon>
        <taxon>Acetobacterales</taxon>
        <taxon>Roseomonadaceae</taxon>
        <taxon>Paracraurococcus</taxon>
    </lineage>
</organism>
<evidence type="ECO:0000256" key="2">
    <source>
        <dbReference type="ARBA" id="ARBA00022630"/>
    </source>
</evidence>
<sequence>MARRQGGPDAMPRTYDNPRFPYRRPAAVGRTAPEEASVVIAGGGLVGLTLALDLARRGTPSVLLDEDDTVSIGSRAICFAKRTLEIYGRLGLGDRFLAKGITWNTGRVYVQDREAYAFDLLPEQGHEYPAFVNLQQYYAEEWLVAACAATGLVDLRWRNRVAAVENRADGALLSVETPDGPYRLHAQWLLACDGARSLVREQLGLPFLGQVFRDRFLIADIVMRVPFPAERRFWFDPPFHPGQSVLLHKQPDDVWRIDFQLGWDADPEEEKRPERVRARVAQMLGPEVPFKLDWVSVYTFRCRRLERFRHGRILFAGDAAHQVSPFGARGGNGGVQDADNLAWKLAAVLAGEGPEALLDSYDAERIPAADENILNSTRSTDFITPKNAAARAWRDAVLALSARHALARPLVNSGRLSRPAVLRGSPLNTPGGEESPLPPGAPAVDAPVLDRGRPDWLLRHLGSPGVGDGFTLLALAGQGAPPPVPPAGMARVVVGETETTGALQDHAGLVARRWGLSPGQAVLLRPDQHVAARFAAPDPAAIAAARDRAMGKTA</sequence>
<dbReference type="Pfam" id="PF01494">
    <property type="entry name" value="FAD_binding_3"/>
    <property type="match status" value="1"/>
</dbReference>
<keyword evidence="2" id="KW-0285">Flavoprotein</keyword>
<evidence type="ECO:0000313" key="6">
    <source>
        <dbReference type="EMBL" id="MDO9710912.1"/>
    </source>
</evidence>
<dbReference type="InterPro" id="IPR036188">
    <property type="entry name" value="FAD/NAD-bd_sf"/>
</dbReference>
<dbReference type="Gene3D" id="3.40.30.120">
    <property type="match status" value="1"/>
</dbReference>
<feature type="domain" description="FAD-binding" evidence="5">
    <location>
        <begin position="36"/>
        <end position="372"/>
    </location>
</feature>
<feature type="region of interest" description="Disordered" evidence="4">
    <location>
        <begin position="420"/>
        <end position="446"/>
    </location>
</feature>
<gene>
    <name evidence="6" type="ORF">Q7A36_21355</name>
</gene>
<dbReference type="RefSeq" id="WP_305105772.1">
    <property type="nucleotide sequence ID" value="NZ_JAUTWS010000022.1"/>
</dbReference>
<comment type="caution">
    <text evidence="6">The sequence shown here is derived from an EMBL/GenBank/DDBJ whole genome shotgun (WGS) entry which is preliminary data.</text>
</comment>
<dbReference type="EMBL" id="JAUTWS010000022">
    <property type="protein sequence ID" value="MDO9710912.1"/>
    <property type="molecule type" value="Genomic_DNA"/>
</dbReference>
<comment type="cofactor">
    <cofactor evidence="1">
        <name>FAD</name>
        <dbReference type="ChEBI" id="CHEBI:57692"/>
    </cofactor>
</comment>
<proteinExistence type="predicted"/>
<dbReference type="Gene3D" id="3.30.70.2450">
    <property type="match status" value="1"/>
</dbReference>
<dbReference type="SUPFAM" id="SSF51905">
    <property type="entry name" value="FAD/NAD(P)-binding domain"/>
    <property type="match status" value="1"/>
</dbReference>
<accession>A0ABT9E420</accession>
<dbReference type="PRINTS" id="PR00420">
    <property type="entry name" value="RNGMNOXGNASE"/>
</dbReference>
<dbReference type="PANTHER" id="PTHR43004:SF19">
    <property type="entry name" value="BINDING MONOOXYGENASE, PUTATIVE (JCVI)-RELATED"/>
    <property type="match status" value="1"/>
</dbReference>
<evidence type="ECO:0000256" key="3">
    <source>
        <dbReference type="ARBA" id="ARBA00022827"/>
    </source>
</evidence>
<dbReference type="NCBIfam" id="NF006002">
    <property type="entry name" value="PRK08132.1"/>
    <property type="match status" value="1"/>
</dbReference>
<name>A0ABT9E420_9PROT</name>
<dbReference type="Proteomes" id="UP001243009">
    <property type="component" value="Unassembled WGS sequence"/>
</dbReference>
<evidence type="ECO:0000259" key="5">
    <source>
        <dbReference type="Pfam" id="PF01494"/>
    </source>
</evidence>
<evidence type="ECO:0000256" key="1">
    <source>
        <dbReference type="ARBA" id="ARBA00001974"/>
    </source>
</evidence>
<keyword evidence="3" id="KW-0274">FAD</keyword>
<dbReference type="InterPro" id="IPR050641">
    <property type="entry name" value="RIFMO-like"/>
</dbReference>
<reference evidence="6 7" key="1">
    <citation type="submission" date="2023-08" db="EMBL/GenBank/DDBJ databases">
        <title>The draft genome sequence of Paracraurococcus sp. LOR1-02.</title>
        <authorList>
            <person name="Kingkaew E."/>
            <person name="Tanasupawat S."/>
        </authorList>
    </citation>
    <scope>NUCLEOTIDE SEQUENCE [LARGE SCALE GENOMIC DNA]</scope>
    <source>
        <strain evidence="6 7">LOR1-02</strain>
    </source>
</reference>
<dbReference type="PANTHER" id="PTHR43004">
    <property type="entry name" value="TRK SYSTEM POTASSIUM UPTAKE PROTEIN"/>
    <property type="match status" value="1"/>
</dbReference>
<dbReference type="InterPro" id="IPR002938">
    <property type="entry name" value="FAD-bd"/>
</dbReference>